<accession>A0A7W5BFC7</accession>
<evidence type="ECO:0000313" key="1">
    <source>
        <dbReference type="EMBL" id="MBB3121856.1"/>
    </source>
</evidence>
<dbReference type="EMBL" id="JACHXD010000021">
    <property type="protein sequence ID" value="MBB3121856.1"/>
    <property type="molecule type" value="Genomic_DNA"/>
</dbReference>
<dbReference type="Proteomes" id="UP000541535">
    <property type="component" value="Unassembled WGS sequence"/>
</dbReference>
<organism evidence="1 2">
    <name type="scientific">Pseudoduganella violacea</name>
    <dbReference type="NCBI Taxonomy" id="1715466"/>
    <lineage>
        <taxon>Bacteria</taxon>
        <taxon>Pseudomonadati</taxon>
        <taxon>Pseudomonadota</taxon>
        <taxon>Betaproteobacteria</taxon>
        <taxon>Burkholderiales</taxon>
        <taxon>Oxalobacteraceae</taxon>
        <taxon>Telluria group</taxon>
        <taxon>Pseudoduganella</taxon>
    </lineage>
</organism>
<proteinExistence type="predicted"/>
<gene>
    <name evidence="1" type="ORF">FHS03_004948</name>
</gene>
<reference evidence="1 2" key="1">
    <citation type="submission" date="2020-08" db="EMBL/GenBank/DDBJ databases">
        <title>Genomic Encyclopedia of Type Strains, Phase III (KMG-III): the genomes of soil and plant-associated and newly described type strains.</title>
        <authorList>
            <person name="Whitman W."/>
        </authorList>
    </citation>
    <scope>NUCLEOTIDE SEQUENCE [LARGE SCALE GENOMIC DNA]</scope>
    <source>
        <strain evidence="1 2">CECT 8897</strain>
    </source>
</reference>
<dbReference type="AlphaFoldDB" id="A0A7W5BFC7"/>
<name>A0A7W5BFC7_9BURK</name>
<sequence length="678" mass="71376">MGQSVSNPFTIQIRRPAAFAASFQLNSASGGSNLPFTLGYAFRKGDVPGGSGVSGSLPGLQVTPKNYWSDGSLKFATISGFATLAAGATQTVTLALGTPAGGAALTTANLAATGITASIAAGGFGSASWSGADWGTPFQTWVSGPQMSSWIYRKAIGGDAHLVGWLEVRLYAGGAVEVLPWIENGYLSVAAPTNKSATYAFTLGGSQRFSAAIDLPNHCRTVLVSGAAQSHWLGAAPSLSINHDKAYLQASRLVPAYRASVAPTAAVWSKLAQSYTPLQQGNYSNGMGQGGYQPAIGLLPEWDVLYLASNDARAFAGVIVNAYSAGRYGIHYRDQTTQRPFRFSSYPNLVVDGGTATAIANTGASSKGTYTPAPTGTAPATWDSPHHPSVGFTAYLLTGRFYFMEEVLFSATVNYLKNTDTTRKFSAGVFQSTAGANTARGAAWAIRTLAQAACVTPDSDTVLRNEFLASLAANVDFYHTQYVAQPNNPQGFVQSYSNYTPGTGFLSEATWMQDFFTAAIGYAIDLDLPLAGGNRDKLAAFFQWKARSVVGRFGGTAANEYLYYDAAVYTIVVAPADAPDFAGGSGPWFANWGDLYRASQAMRVAQAETLPTANGLRGGNFPDPTSYWGNLQPALAYAVQHNVPGAQAAYNRMLGAPNWSGFAAGFNVAPVWSVMPHA</sequence>
<comment type="caution">
    <text evidence="1">The sequence shown here is derived from an EMBL/GenBank/DDBJ whole genome shotgun (WGS) entry which is preliminary data.</text>
</comment>
<dbReference type="RefSeq" id="WP_183443548.1">
    <property type="nucleotide sequence ID" value="NZ_JACHXD010000021.1"/>
</dbReference>
<protein>
    <submittedName>
        <fullName evidence="1">Uncharacterized protein</fullName>
    </submittedName>
</protein>
<keyword evidence="2" id="KW-1185">Reference proteome</keyword>
<evidence type="ECO:0000313" key="2">
    <source>
        <dbReference type="Proteomes" id="UP000541535"/>
    </source>
</evidence>